<dbReference type="FunFam" id="3.40.190.10:FF:000017">
    <property type="entry name" value="Glycine cleavage system transcriptional activator"/>
    <property type="match status" value="1"/>
</dbReference>
<dbReference type="InterPro" id="IPR036388">
    <property type="entry name" value="WH-like_DNA-bd_sf"/>
</dbReference>
<sequence>MSQTGEKVTDESPMNTTKRVIKEADRLPPLNALRHFEAVARLGSFAAAASDLHVTHWAVGKQIRLLEDWFGVPLFERRARGVVPTDEGVALLNDVNGAFARLGSSVTRLRHESATRRITGVVRVNALASFALCWLIPRLADFQTRYPDIDVRVSTTSRKLRYVGDAFDVGVRSGPEHAAGLVSTTLMPDLRLPACNPAVLLSHPIRTVDDLRHHTLLHSTSTRTAWSDWLRQAGSPGLQGARHLAFDHVFLQLGAAAEGLGVALASLPLIEREIAAGRLVCPISEPAWRGPDYTLVVNTDRTGDAAVTAFRQWIVAAAQYEAEPARSGRPVAPRAKRARRET</sequence>
<accession>A0A0B6RT13</accession>
<dbReference type="PROSITE" id="PS50931">
    <property type="entry name" value="HTH_LYSR"/>
    <property type="match status" value="1"/>
</dbReference>
<evidence type="ECO:0000313" key="6">
    <source>
        <dbReference type="EMBL" id="AJK46523.1"/>
    </source>
</evidence>
<dbReference type="AlphaFoldDB" id="A0A0B6RT13"/>
<reference evidence="7" key="1">
    <citation type="submission" date="2011-03" db="EMBL/GenBank/DDBJ databases">
        <authorList>
            <person name="Voget S."/>
            <person name="Streit W.R."/>
            <person name="Jaeger K.E."/>
            <person name="Daniel R."/>
        </authorList>
    </citation>
    <scope>NUCLEOTIDE SEQUENCE [LARGE SCALE GENOMIC DNA]</scope>
    <source>
        <strain evidence="7">PG1</strain>
    </source>
</reference>
<dbReference type="Gene3D" id="1.10.10.10">
    <property type="entry name" value="Winged helix-like DNA-binding domain superfamily/Winged helix DNA-binding domain"/>
    <property type="match status" value="1"/>
</dbReference>
<organism evidence="6 7">
    <name type="scientific">Burkholderia plantarii</name>
    <dbReference type="NCBI Taxonomy" id="41899"/>
    <lineage>
        <taxon>Bacteria</taxon>
        <taxon>Pseudomonadati</taxon>
        <taxon>Pseudomonadota</taxon>
        <taxon>Betaproteobacteria</taxon>
        <taxon>Burkholderiales</taxon>
        <taxon>Burkholderiaceae</taxon>
        <taxon>Burkholderia</taxon>
    </lineage>
</organism>
<protein>
    <submittedName>
        <fullName evidence="6">Transcriptional regulator, LysR family</fullName>
    </submittedName>
</protein>
<dbReference type="Gene3D" id="3.40.190.10">
    <property type="entry name" value="Periplasmic binding protein-like II"/>
    <property type="match status" value="2"/>
</dbReference>
<dbReference type="HOGENOM" id="CLU_039613_37_1_4"/>
<dbReference type="Pfam" id="PF00126">
    <property type="entry name" value="HTH_1"/>
    <property type="match status" value="1"/>
</dbReference>
<evidence type="ECO:0000259" key="5">
    <source>
        <dbReference type="PROSITE" id="PS50931"/>
    </source>
</evidence>
<dbReference type="CDD" id="cd08432">
    <property type="entry name" value="PBP2_GcdR_TrpI_HvrB_AmpR_like"/>
    <property type="match status" value="1"/>
</dbReference>
<name>A0A0B6RT13_BURPL</name>
<gene>
    <name evidence="6" type="ORF">BGL_1c20140</name>
</gene>
<keyword evidence="7" id="KW-1185">Reference proteome</keyword>
<dbReference type="EMBL" id="CP002580">
    <property type="protein sequence ID" value="AJK46523.1"/>
    <property type="molecule type" value="Genomic_DNA"/>
</dbReference>
<evidence type="ECO:0000256" key="2">
    <source>
        <dbReference type="ARBA" id="ARBA00023015"/>
    </source>
</evidence>
<dbReference type="KEGG" id="bgp:BGL_1c20140"/>
<keyword evidence="4" id="KW-0804">Transcription</keyword>
<dbReference type="GO" id="GO:0043565">
    <property type="term" value="F:sequence-specific DNA binding"/>
    <property type="evidence" value="ECO:0007669"/>
    <property type="project" value="TreeGrafter"/>
</dbReference>
<feature type="domain" description="HTH lysR-type" evidence="5">
    <location>
        <begin position="28"/>
        <end position="85"/>
    </location>
</feature>
<dbReference type="InterPro" id="IPR058163">
    <property type="entry name" value="LysR-type_TF_proteobact-type"/>
</dbReference>
<evidence type="ECO:0000256" key="4">
    <source>
        <dbReference type="ARBA" id="ARBA00023163"/>
    </source>
</evidence>
<dbReference type="SUPFAM" id="SSF53850">
    <property type="entry name" value="Periplasmic binding protein-like II"/>
    <property type="match status" value="1"/>
</dbReference>
<comment type="similarity">
    <text evidence="1">Belongs to the LysR transcriptional regulatory family.</text>
</comment>
<dbReference type="InterPro" id="IPR000847">
    <property type="entry name" value="LysR_HTH_N"/>
</dbReference>
<keyword evidence="3" id="KW-0238">DNA-binding</keyword>
<dbReference type="Pfam" id="PF03466">
    <property type="entry name" value="LysR_substrate"/>
    <property type="match status" value="1"/>
</dbReference>
<dbReference type="InterPro" id="IPR036390">
    <property type="entry name" value="WH_DNA-bd_sf"/>
</dbReference>
<dbReference type="GO" id="GO:0006351">
    <property type="term" value="P:DNA-templated transcription"/>
    <property type="evidence" value="ECO:0007669"/>
    <property type="project" value="TreeGrafter"/>
</dbReference>
<keyword evidence="2" id="KW-0805">Transcription regulation</keyword>
<dbReference type="GO" id="GO:0003700">
    <property type="term" value="F:DNA-binding transcription factor activity"/>
    <property type="evidence" value="ECO:0007669"/>
    <property type="project" value="InterPro"/>
</dbReference>
<proteinExistence type="inferred from homology"/>
<evidence type="ECO:0000256" key="1">
    <source>
        <dbReference type="ARBA" id="ARBA00009437"/>
    </source>
</evidence>
<dbReference type="SUPFAM" id="SSF46785">
    <property type="entry name" value="Winged helix' DNA-binding domain"/>
    <property type="match status" value="1"/>
</dbReference>
<dbReference type="Proteomes" id="UP000031838">
    <property type="component" value="Chromosome 1"/>
</dbReference>
<evidence type="ECO:0000256" key="3">
    <source>
        <dbReference type="ARBA" id="ARBA00023125"/>
    </source>
</evidence>
<dbReference type="PANTHER" id="PTHR30537:SF74">
    <property type="entry name" value="HTH-TYPE TRANSCRIPTIONAL REGULATOR TRPI"/>
    <property type="match status" value="1"/>
</dbReference>
<dbReference type="PRINTS" id="PR00039">
    <property type="entry name" value="HTHLYSR"/>
</dbReference>
<reference evidence="6 7" key="2">
    <citation type="journal article" date="2016" name="Appl. Microbiol. Biotechnol.">
        <title>Mutations improving production and secretion of extracellular lipase by Burkholderia glumae PG1.</title>
        <authorList>
            <person name="Knapp A."/>
            <person name="Voget S."/>
            <person name="Gao R."/>
            <person name="Zaburannyi N."/>
            <person name="Krysciak D."/>
            <person name="Breuer M."/>
            <person name="Hauer B."/>
            <person name="Streit W.R."/>
            <person name="Muller R."/>
            <person name="Daniel R."/>
            <person name="Jaeger K.E."/>
        </authorList>
    </citation>
    <scope>NUCLEOTIDE SEQUENCE [LARGE SCALE GENOMIC DNA]</scope>
    <source>
        <strain evidence="6 7">PG1</strain>
    </source>
</reference>
<evidence type="ECO:0000313" key="7">
    <source>
        <dbReference type="Proteomes" id="UP000031838"/>
    </source>
</evidence>
<dbReference type="InterPro" id="IPR005119">
    <property type="entry name" value="LysR_subst-bd"/>
</dbReference>
<dbReference type="PANTHER" id="PTHR30537">
    <property type="entry name" value="HTH-TYPE TRANSCRIPTIONAL REGULATOR"/>
    <property type="match status" value="1"/>
</dbReference>